<proteinExistence type="predicted"/>
<dbReference type="GO" id="GO:0020037">
    <property type="term" value="F:heme binding"/>
    <property type="evidence" value="ECO:0007669"/>
    <property type="project" value="InterPro"/>
</dbReference>
<dbReference type="EMBL" id="JAIXNE010000005">
    <property type="protein sequence ID" value="MCA6078043.1"/>
    <property type="molecule type" value="Genomic_DNA"/>
</dbReference>
<dbReference type="PROSITE" id="PS51007">
    <property type="entry name" value="CYTC"/>
    <property type="match status" value="1"/>
</dbReference>
<dbReference type="InterPro" id="IPR036909">
    <property type="entry name" value="Cyt_c-like_dom_sf"/>
</dbReference>
<dbReference type="GO" id="GO:0046872">
    <property type="term" value="F:metal ion binding"/>
    <property type="evidence" value="ECO:0007669"/>
    <property type="project" value="UniProtKB-KW"/>
</dbReference>
<dbReference type="PANTHER" id="PTHR33751:SF1">
    <property type="entry name" value="CBB3-TYPE CYTOCHROME C OXIDASE SUBUNIT FIXP"/>
    <property type="match status" value="1"/>
</dbReference>
<keyword evidence="3 4" id="KW-0408">Iron</keyword>
<accession>A0A9X1HTL5</accession>
<evidence type="ECO:0000259" key="6">
    <source>
        <dbReference type="PROSITE" id="PS51007"/>
    </source>
</evidence>
<dbReference type="Pfam" id="PF13442">
    <property type="entry name" value="Cytochrome_CBB3"/>
    <property type="match status" value="1"/>
</dbReference>
<dbReference type="PANTHER" id="PTHR33751">
    <property type="entry name" value="CBB3-TYPE CYTOCHROME C OXIDASE SUBUNIT FIXP"/>
    <property type="match status" value="1"/>
</dbReference>
<feature type="chain" id="PRO_5040883009" evidence="5">
    <location>
        <begin position="22"/>
        <end position="149"/>
    </location>
</feature>
<gene>
    <name evidence="7" type="ORF">LDX50_24425</name>
</gene>
<evidence type="ECO:0000313" key="7">
    <source>
        <dbReference type="EMBL" id="MCA6078043.1"/>
    </source>
</evidence>
<sequence length="149" mass="16559">MKNFLFVLLTAWALTSCNSSSTSGSEMSQEDNMKKAQYMVAGETLFLQYCSNCHQQDGTGLADLYPPLKDSDYLANNYEAIICIIKNGKQGEIVVNGKTYNQIMPPLNMLTDLEVAEIGTYVFNTFSENKRFVPVTEVTRILAECGEGN</sequence>
<dbReference type="Proteomes" id="UP001139409">
    <property type="component" value="Unassembled WGS sequence"/>
</dbReference>
<keyword evidence="2 4" id="KW-0479">Metal-binding</keyword>
<evidence type="ECO:0000256" key="1">
    <source>
        <dbReference type="ARBA" id="ARBA00022617"/>
    </source>
</evidence>
<dbReference type="SUPFAM" id="SSF46626">
    <property type="entry name" value="Cytochrome c"/>
    <property type="match status" value="1"/>
</dbReference>
<evidence type="ECO:0000256" key="4">
    <source>
        <dbReference type="PROSITE-ProRule" id="PRU00433"/>
    </source>
</evidence>
<dbReference type="RefSeq" id="WP_225698903.1">
    <property type="nucleotide sequence ID" value="NZ_JAIXNE010000005.1"/>
</dbReference>
<keyword evidence="8" id="KW-1185">Reference proteome</keyword>
<reference evidence="7" key="1">
    <citation type="submission" date="2021-09" db="EMBL/GenBank/DDBJ databases">
        <title>Fulvivirga sp. isolated from coastal sediment.</title>
        <authorList>
            <person name="Yu H."/>
        </authorList>
    </citation>
    <scope>NUCLEOTIDE SEQUENCE</scope>
    <source>
        <strain evidence="7">1062</strain>
    </source>
</reference>
<protein>
    <submittedName>
        <fullName evidence="7">Cytochrome c</fullName>
    </submittedName>
</protein>
<dbReference type="InterPro" id="IPR050597">
    <property type="entry name" value="Cytochrome_c_Oxidase_Subunit"/>
</dbReference>
<dbReference type="GO" id="GO:0009055">
    <property type="term" value="F:electron transfer activity"/>
    <property type="evidence" value="ECO:0007669"/>
    <property type="project" value="InterPro"/>
</dbReference>
<feature type="domain" description="Cytochrome c" evidence="6">
    <location>
        <begin position="37"/>
        <end position="126"/>
    </location>
</feature>
<keyword evidence="5" id="KW-0732">Signal</keyword>
<evidence type="ECO:0000256" key="2">
    <source>
        <dbReference type="ARBA" id="ARBA00022723"/>
    </source>
</evidence>
<evidence type="ECO:0000256" key="5">
    <source>
        <dbReference type="SAM" id="SignalP"/>
    </source>
</evidence>
<evidence type="ECO:0000313" key="8">
    <source>
        <dbReference type="Proteomes" id="UP001139409"/>
    </source>
</evidence>
<dbReference type="InterPro" id="IPR009056">
    <property type="entry name" value="Cyt_c-like_dom"/>
</dbReference>
<comment type="caution">
    <text evidence="7">The sequence shown here is derived from an EMBL/GenBank/DDBJ whole genome shotgun (WGS) entry which is preliminary data.</text>
</comment>
<dbReference type="AlphaFoldDB" id="A0A9X1HTL5"/>
<feature type="signal peptide" evidence="5">
    <location>
        <begin position="1"/>
        <end position="21"/>
    </location>
</feature>
<dbReference type="Gene3D" id="1.10.760.10">
    <property type="entry name" value="Cytochrome c-like domain"/>
    <property type="match status" value="1"/>
</dbReference>
<keyword evidence="1 4" id="KW-0349">Heme</keyword>
<dbReference type="PROSITE" id="PS51257">
    <property type="entry name" value="PROKAR_LIPOPROTEIN"/>
    <property type="match status" value="1"/>
</dbReference>
<organism evidence="7 8">
    <name type="scientific">Fulvivirga sedimenti</name>
    <dbReference type="NCBI Taxonomy" id="2879465"/>
    <lineage>
        <taxon>Bacteria</taxon>
        <taxon>Pseudomonadati</taxon>
        <taxon>Bacteroidota</taxon>
        <taxon>Cytophagia</taxon>
        <taxon>Cytophagales</taxon>
        <taxon>Fulvivirgaceae</taxon>
        <taxon>Fulvivirga</taxon>
    </lineage>
</organism>
<evidence type="ECO:0000256" key="3">
    <source>
        <dbReference type="ARBA" id="ARBA00023004"/>
    </source>
</evidence>
<name>A0A9X1HTL5_9BACT</name>